<dbReference type="RefSeq" id="WP_196274169.1">
    <property type="nucleotide sequence ID" value="NZ_JADQDC010000001.1"/>
</dbReference>
<proteinExistence type="predicted"/>
<evidence type="ECO:0000313" key="3">
    <source>
        <dbReference type="Proteomes" id="UP000600799"/>
    </source>
</evidence>
<sequence>MTRYEPTASAMIAALRRHLRSEGWTVLRISKELGVGEATVKRWLAGKGVTIDRLERMAQLCGLVLGDLAREAEENPGDLAHELTLAQERALSTNIFLSFLFMALLGGVGPDEVAADFQVPKPAMDAALDRLERLALIDRLRSGRVRPLVDRALVFRKQPLRGLFETHMKRAFFELDYSQPETIYSAETVKLSPAGAAQLADLIERHHLEVQALAERDRQAHPAAAGSGWYGMLSVMRGLDMEPMRVDGISAWTEALGAGGAKGAV</sequence>
<protein>
    <submittedName>
        <fullName evidence="2">Helix-turn-helix transcriptional regulator</fullName>
    </submittedName>
</protein>
<dbReference type="Proteomes" id="UP000600799">
    <property type="component" value="Unassembled WGS sequence"/>
</dbReference>
<dbReference type="SMART" id="SM00530">
    <property type="entry name" value="HTH_XRE"/>
    <property type="match status" value="1"/>
</dbReference>
<keyword evidence="3" id="KW-1185">Reference proteome</keyword>
<organism evidence="2 3">
    <name type="scientific">Novosphingobium jiangmenense</name>
    <dbReference type="NCBI Taxonomy" id="2791981"/>
    <lineage>
        <taxon>Bacteria</taxon>
        <taxon>Pseudomonadati</taxon>
        <taxon>Pseudomonadota</taxon>
        <taxon>Alphaproteobacteria</taxon>
        <taxon>Sphingomonadales</taxon>
        <taxon>Sphingomonadaceae</taxon>
        <taxon>Novosphingobium</taxon>
    </lineage>
</organism>
<dbReference type="InterPro" id="IPR010982">
    <property type="entry name" value="Lambda_DNA-bd_dom_sf"/>
</dbReference>
<dbReference type="CDD" id="cd00093">
    <property type="entry name" value="HTH_XRE"/>
    <property type="match status" value="1"/>
</dbReference>
<dbReference type="InterPro" id="IPR001387">
    <property type="entry name" value="Cro/C1-type_HTH"/>
</dbReference>
<dbReference type="EMBL" id="JADQDC010000001">
    <property type="protein sequence ID" value="MBF9149816.1"/>
    <property type="molecule type" value="Genomic_DNA"/>
</dbReference>
<name>A0ABS0HC83_9SPHN</name>
<dbReference type="SUPFAM" id="SSF47413">
    <property type="entry name" value="lambda repressor-like DNA-binding domains"/>
    <property type="match status" value="1"/>
</dbReference>
<feature type="domain" description="HTH cro/C1-type" evidence="1">
    <location>
        <begin position="15"/>
        <end position="68"/>
    </location>
</feature>
<comment type="caution">
    <text evidence="2">The sequence shown here is derived from an EMBL/GenBank/DDBJ whole genome shotgun (WGS) entry which is preliminary data.</text>
</comment>
<dbReference type="Gene3D" id="1.10.10.10">
    <property type="entry name" value="Winged helix-like DNA-binding domain superfamily/Winged helix DNA-binding domain"/>
    <property type="match status" value="1"/>
</dbReference>
<gene>
    <name evidence="2" type="ORF">I2488_02245</name>
</gene>
<reference evidence="2 3" key="1">
    <citation type="submission" date="2020-11" db="EMBL/GenBank/DDBJ databases">
        <title>The genome sequence of Novosphingobium sp. 1Y9A.</title>
        <authorList>
            <person name="Liu Y."/>
        </authorList>
    </citation>
    <scope>NUCLEOTIDE SEQUENCE [LARGE SCALE GENOMIC DNA]</scope>
    <source>
        <strain evidence="2 3">1Y9A</strain>
    </source>
</reference>
<evidence type="ECO:0000259" key="1">
    <source>
        <dbReference type="PROSITE" id="PS50943"/>
    </source>
</evidence>
<accession>A0ABS0HC83</accession>
<dbReference type="InterPro" id="IPR036388">
    <property type="entry name" value="WH-like_DNA-bd_sf"/>
</dbReference>
<dbReference type="PROSITE" id="PS50943">
    <property type="entry name" value="HTH_CROC1"/>
    <property type="match status" value="1"/>
</dbReference>
<evidence type="ECO:0000313" key="2">
    <source>
        <dbReference type="EMBL" id="MBF9149816.1"/>
    </source>
</evidence>